<feature type="compositionally biased region" description="Basic and acidic residues" evidence="1">
    <location>
        <begin position="1"/>
        <end position="13"/>
    </location>
</feature>
<feature type="compositionally biased region" description="Basic and acidic residues" evidence="1">
    <location>
        <begin position="67"/>
        <end position="81"/>
    </location>
</feature>
<gene>
    <name evidence="3" type="ORF">ACFQ1S_02875</name>
</gene>
<dbReference type="Pfam" id="PF20615">
    <property type="entry name" value="DUF6802"/>
    <property type="match status" value="1"/>
</dbReference>
<name>A0ABW3M1Q2_9PSEU</name>
<proteinExistence type="predicted"/>
<accession>A0ABW3M1Q2</accession>
<feature type="domain" description="DUF6802" evidence="2">
    <location>
        <begin position="11"/>
        <end position="82"/>
    </location>
</feature>
<feature type="region of interest" description="Disordered" evidence="1">
    <location>
        <begin position="1"/>
        <end position="47"/>
    </location>
</feature>
<sequence length="96" mass="10207">MVDAPSQKDDVDAGKATVDMNHDGKNDTAVQTRDDGTVVGYTDTDGDGEADVITIIEADGDVTIGEHTGEDQWTDVEHGHIDSQGNYTPDSTGSRR</sequence>
<evidence type="ECO:0000313" key="3">
    <source>
        <dbReference type="EMBL" id="MFD1044611.1"/>
    </source>
</evidence>
<comment type="caution">
    <text evidence="3">The sequence shown here is derived from an EMBL/GenBank/DDBJ whole genome shotgun (WGS) entry which is preliminary data.</text>
</comment>
<evidence type="ECO:0000259" key="2">
    <source>
        <dbReference type="Pfam" id="PF20615"/>
    </source>
</evidence>
<dbReference type="Proteomes" id="UP001597045">
    <property type="component" value="Unassembled WGS sequence"/>
</dbReference>
<evidence type="ECO:0000313" key="4">
    <source>
        <dbReference type="Proteomes" id="UP001597045"/>
    </source>
</evidence>
<protein>
    <submittedName>
        <fullName evidence="3">DUF6802 family protein</fullName>
    </submittedName>
</protein>
<feature type="compositionally biased region" description="Basic and acidic residues" evidence="1">
    <location>
        <begin position="20"/>
        <end position="36"/>
    </location>
</feature>
<reference evidence="4" key="1">
    <citation type="journal article" date="2019" name="Int. J. Syst. Evol. Microbiol.">
        <title>The Global Catalogue of Microorganisms (GCM) 10K type strain sequencing project: providing services to taxonomists for standard genome sequencing and annotation.</title>
        <authorList>
            <consortium name="The Broad Institute Genomics Platform"/>
            <consortium name="The Broad Institute Genome Sequencing Center for Infectious Disease"/>
            <person name="Wu L."/>
            <person name="Ma J."/>
        </authorList>
    </citation>
    <scope>NUCLEOTIDE SEQUENCE [LARGE SCALE GENOMIC DNA]</scope>
    <source>
        <strain evidence="4">JCM 31486</strain>
    </source>
</reference>
<organism evidence="3 4">
    <name type="scientific">Kibdelosporangium lantanae</name>
    <dbReference type="NCBI Taxonomy" id="1497396"/>
    <lineage>
        <taxon>Bacteria</taxon>
        <taxon>Bacillati</taxon>
        <taxon>Actinomycetota</taxon>
        <taxon>Actinomycetes</taxon>
        <taxon>Pseudonocardiales</taxon>
        <taxon>Pseudonocardiaceae</taxon>
        <taxon>Kibdelosporangium</taxon>
    </lineage>
</organism>
<dbReference type="EMBL" id="JBHTIS010000086">
    <property type="protein sequence ID" value="MFD1044611.1"/>
    <property type="molecule type" value="Genomic_DNA"/>
</dbReference>
<feature type="compositionally biased region" description="Polar residues" evidence="1">
    <location>
        <begin position="83"/>
        <end position="96"/>
    </location>
</feature>
<dbReference type="InterPro" id="IPR046543">
    <property type="entry name" value="DUF6802"/>
</dbReference>
<feature type="region of interest" description="Disordered" evidence="1">
    <location>
        <begin position="61"/>
        <end position="96"/>
    </location>
</feature>
<keyword evidence="4" id="KW-1185">Reference proteome</keyword>
<evidence type="ECO:0000256" key="1">
    <source>
        <dbReference type="SAM" id="MobiDB-lite"/>
    </source>
</evidence>